<protein>
    <submittedName>
        <fullName evidence="10">M48 family metalloprotease</fullName>
        <ecNumber evidence="10">3.4.24.-</ecNumber>
    </submittedName>
</protein>
<dbReference type="PANTHER" id="PTHR34978:SF3">
    <property type="entry name" value="SLR0241 PROTEIN"/>
    <property type="match status" value="1"/>
</dbReference>
<feature type="transmembrane region" description="Helical" evidence="8">
    <location>
        <begin position="83"/>
        <end position="104"/>
    </location>
</feature>
<dbReference type="InterPro" id="IPR001915">
    <property type="entry name" value="Peptidase_M48"/>
</dbReference>
<evidence type="ECO:0000256" key="1">
    <source>
        <dbReference type="ARBA" id="ARBA00022670"/>
    </source>
</evidence>
<dbReference type="GO" id="GO:0008237">
    <property type="term" value="F:metallopeptidase activity"/>
    <property type="evidence" value="ECO:0007669"/>
    <property type="project" value="UniProtKB-KW"/>
</dbReference>
<organism evidence="10 11">
    <name type="scientific">Streptacidiphilus jeojiensis</name>
    <dbReference type="NCBI Taxonomy" id="3229225"/>
    <lineage>
        <taxon>Bacteria</taxon>
        <taxon>Bacillati</taxon>
        <taxon>Actinomycetota</taxon>
        <taxon>Actinomycetes</taxon>
        <taxon>Kitasatosporales</taxon>
        <taxon>Streptomycetaceae</taxon>
        <taxon>Streptacidiphilus</taxon>
    </lineage>
</organism>
<feature type="transmembrane region" description="Helical" evidence="8">
    <location>
        <begin position="39"/>
        <end position="63"/>
    </location>
</feature>
<keyword evidence="4 6" id="KW-0862">Zinc</keyword>
<evidence type="ECO:0000256" key="8">
    <source>
        <dbReference type="SAM" id="Phobius"/>
    </source>
</evidence>
<evidence type="ECO:0000256" key="2">
    <source>
        <dbReference type="ARBA" id="ARBA00022723"/>
    </source>
</evidence>
<comment type="caution">
    <text evidence="10">The sequence shown here is derived from an EMBL/GenBank/DDBJ whole genome shotgun (WGS) entry which is preliminary data.</text>
</comment>
<name>A0ABV6XZ41_9ACTN</name>
<feature type="transmembrane region" description="Helical" evidence="8">
    <location>
        <begin position="281"/>
        <end position="299"/>
    </location>
</feature>
<keyword evidence="11" id="KW-1185">Reference proteome</keyword>
<dbReference type="EMBL" id="JBEUKS010000016">
    <property type="protein sequence ID" value="MFC1443234.1"/>
    <property type="molecule type" value="Genomic_DNA"/>
</dbReference>
<evidence type="ECO:0000313" key="11">
    <source>
        <dbReference type="Proteomes" id="UP001592581"/>
    </source>
</evidence>
<dbReference type="EC" id="3.4.24.-" evidence="10"/>
<evidence type="ECO:0000256" key="3">
    <source>
        <dbReference type="ARBA" id="ARBA00022801"/>
    </source>
</evidence>
<keyword evidence="8" id="KW-1133">Transmembrane helix</keyword>
<dbReference type="Gene3D" id="3.30.2010.10">
    <property type="entry name" value="Metalloproteases ('zincins'), catalytic domain"/>
    <property type="match status" value="1"/>
</dbReference>
<feature type="domain" description="Peptidase M48" evidence="9">
    <location>
        <begin position="140"/>
        <end position="203"/>
    </location>
</feature>
<feature type="region of interest" description="Disordered" evidence="7">
    <location>
        <begin position="312"/>
        <end position="345"/>
    </location>
</feature>
<dbReference type="InterPro" id="IPR052173">
    <property type="entry name" value="Beta-lactam_resp_regulator"/>
</dbReference>
<keyword evidence="5 6" id="KW-0482">Metalloprotease</keyword>
<keyword evidence="1 6" id="KW-0645">Protease</keyword>
<comment type="similarity">
    <text evidence="6">Belongs to the peptidase M48 family.</text>
</comment>
<evidence type="ECO:0000259" key="9">
    <source>
        <dbReference type="Pfam" id="PF01435"/>
    </source>
</evidence>
<feature type="transmembrane region" description="Helical" evidence="8">
    <location>
        <begin position="6"/>
        <end position="27"/>
    </location>
</feature>
<evidence type="ECO:0000256" key="6">
    <source>
        <dbReference type="RuleBase" id="RU003983"/>
    </source>
</evidence>
<evidence type="ECO:0000256" key="4">
    <source>
        <dbReference type="ARBA" id="ARBA00022833"/>
    </source>
</evidence>
<keyword evidence="2" id="KW-0479">Metal-binding</keyword>
<sequence>MTVSVWAPLLLPLLLAPLLALPSMGALPDLLPPRAAAWLLTATAAGLSAAGAAALALLSVAALLHLPFVAAVGHLDLPVARHLAPGAVVPVGAAAALVLVVLAVRALRVLRRHRAEHAEARLLVALHAGAGAGDLIVLPDRLPDAYALPGGLFRGGRDRIVVTAGMIEALPADEREVLLAHERAHLTGRHHRFLLLADLAVALHPLLRPLRDGAAYSLERWADESAAERVADRRLVARAVGRAALAGAGAGALRMAAGPVPRRVAAMLECRAAPRRRRASLLAAAVLAGALGLSLGTTLDAASDLHEQVEAAQSAPWWHGPHGAHEAGDRAAGGTRDGAVHGAVDKAVDGAVDGVRDGAR</sequence>
<dbReference type="RefSeq" id="WP_380568273.1">
    <property type="nucleotide sequence ID" value="NZ_JBEUKS010000016.1"/>
</dbReference>
<accession>A0ABV6XZ41</accession>
<keyword evidence="8" id="KW-0472">Membrane</keyword>
<keyword evidence="8" id="KW-0812">Transmembrane</keyword>
<reference evidence="10 11" key="1">
    <citation type="submission" date="2024-06" db="EMBL/GenBank/DDBJ databases">
        <authorList>
            <person name="Lee S.D."/>
        </authorList>
    </citation>
    <scope>NUCLEOTIDE SEQUENCE [LARGE SCALE GENOMIC DNA]</scope>
    <source>
        <strain evidence="10 11">N1-10</strain>
    </source>
</reference>
<comment type="cofactor">
    <cofactor evidence="6">
        <name>Zn(2+)</name>
        <dbReference type="ChEBI" id="CHEBI:29105"/>
    </cofactor>
    <text evidence="6">Binds 1 zinc ion per subunit.</text>
</comment>
<evidence type="ECO:0000313" key="10">
    <source>
        <dbReference type="EMBL" id="MFC1443234.1"/>
    </source>
</evidence>
<evidence type="ECO:0000256" key="7">
    <source>
        <dbReference type="SAM" id="MobiDB-lite"/>
    </source>
</evidence>
<proteinExistence type="inferred from homology"/>
<gene>
    <name evidence="10" type="ORF">ABUW04_33850</name>
</gene>
<dbReference type="PANTHER" id="PTHR34978">
    <property type="entry name" value="POSSIBLE SENSOR-TRANSDUCER PROTEIN BLAR"/>
    <property type="match status" value="1"/>
</dbReference>
<evidence type="ECO:0000256" key="5">
    <source>
        <dbReference type="ARBA" id="ARBA00023049"/>
    </source>
</evidence>
<dbReference type="Pfam" id="PF01435">
    <property type="entry name" value="Peptidase_M48"/>
    <property type="match status" value="1"/>
</dbReference>
<keyword evidence="3 6" id="KW-0378">Hydrolase</keyword>
<dbReference type="Proteomes" id="UP001592581">
    <property type="component" value="Unassembled WGS sequence"/>
</dbReference>